<evidence type="ECO:0000256" key="1">
    <source>
        <dbReference type="SAM" id="MobiDB-lite"/>
    </source>
</evidence>
<accession>A0A834TQ06</accession>
<dbReference type="AlphaFoldDB" id="A0A834TQ06"/>
<organism evidence="2 3">
    <name type="scientific">Senna tora</name>
    <dbReference type="NCBI Taxonomy" id="362788"/>
    <lineage>
        <taxon>Eukaryota</taxon>
        <taxon>Viridiplantae</taxon>
        <taxon>Streptophyta</taxon>
        <taxon>Embryophyta</taxon>
        <taxon>Tracheophyta</taxon>
        <taxon>Spermatophyta</taxon>
        <taxon>Magnoliopsida</taxon>
        <taxon>eudicotyledons</taxon>
        <taxon>Gunneridae</taxon>
        <taxon>Pentapetalae</taxon>
        <taxon>rosids</taxon>
        <taxon>fabids</taxon>
        <taxon>Fabales</taxon>
        <taxon>Fabaceae</taxon>
        <taxon>Caesalpinioideae</taxon>
        <taxon>Cassia clade</taxon>
        <taxon>Senna</taxon>
    </lineage>
</organism>
<feature type="region of interest" description="Disordered" evidence="1">
    <location>
        <begin position="1"/>
        <end position="31"/>
    </location>
</feature>
<protein>
    <submittedName>
        <fullName evidence="2">Uncharacterized protein</fullName>
    </submittedName>
</protein>
<name>A0A834TQ06_9FABA</name>
<feature type="compositionally biased region" description="Basic and acidic residues" evidence="1">
    <location>
        <begin position="8"/>
        <end position="23"/>
    </location>
</feature>
<comment type="caution">
    <text evidence="2">The sequence shown here is derived from an EMBL/GenBank/DDBJ whole genome shotgun (WGS) entry which is preliminary data.</text>
</comment>
<evidence type="ECO:0000313" key="3">
    <source>
        <dbReference type="Proteomes" id="UP000634136"/>
    </source>
</evidence>
<reference evidence="2" key="1">
    <citation type="submission" date="2020-09" db="EMBL/GenBank/DDBJ databases">
        <title>Genome-Enabled Discovery of Anthraquinone Biosynthesis in Senna tora.</title>
        <authorList>
            <person name="Kang S.-H."/>
            <person name="Pandey R.P."/>
            <person name="Lee C.-M."/>
            <person name="Sim J.-S."/>
            <person name="Jeong J.-T."/>
            <person name="Choi B.-S."/>
            <person name="Jung M."/>
            <person name="Ginzburg D."/>
            <person name="Zhao K."/>
            <person name="Won S.Y."/>
            <person name="Oh T.-J."/>
            <person name="Yu Y."/>
            <person name="Kim N.-H."/>
            <person name="Lee O.R."/>
            <person name="Lee T.-H."/>
            <person name="Bashyal P."/>
            <person name="Kim T.-S."/>
            <person name="Lee W.-H."/>
            <person name="Kawkins C."/>
            <person name="Kim C.-K."/>
            <person name="Kim J.S."/>
            <person name="Ahn B.O."/>
            <person name="Rhee S.Y."/>
            <person name="Sohng J.K."/>
        </authorList>
    </citation>
    <scope>NUCLEOTIDE SEQUENCE</scope>
    <source>
        <tissue evidence="2">Leaf</tissue>
    </source>
</reference>
<proteinExistence type="predicted"/>
<sequence>MALNRRQHGGEERKMHGSSERQPRTNGLLAGGYAKIFAKRRR</sequence>
<dbReference type="Proteomes" id="UP000634136">
    <property type="component" value="Unassembled WGS sequence"/>
</dbReference>
<gene>
    <name evidence="2" type="ORF">G2W53_017462</name>
</gene>
<evidence type="ECO:0000313" key="2">
    <source>
        <dbReference type="EMBL" id="KAF7826298.1"/>
    </source>
</evidence>
<keyword evidence="3" id="KW-1185">Reference proteome</keyword>
<dbReference type="EMBL" id="JAAIUW010000006">
    <property type="protein sequence ID" value="KAF7826298.1"/>
    <property type="molecule type" value="Genomic_DNA"/>
</dbReference>